<feature type="region of interest" description="Disordered" evidence="1">
    <location>
        <begin position="254"/>
        <end position="278"/>
    </location>
</feature>
<feature type="compositionally biased region" description="Basic residues" evidence="1">
    <location>
        <begin position="449"/>
        <end position="472"/>
    </location>
</feature>
<evidence type="ECO:0000313" key="3">
    <source>
        <dbReference type="Proteomes" id="UP001276659"/>
    </source>
</evidence>
<feature type="compositionally biased region" description="Basic and acidic residues" evidence="1">
    <location>
        <begin position="204"/>
        <end position="225"/>
    </location>
</feature>
<gene>
    <name evidence="2" type="ORF">OEA41_000802</name>
</gene>
<reference evidence="2" key="1">
    <citation type="submission" date="2022-11" db="EMBL/GenBank/DDBJ databases">
        <title>Chromosomal genome sequence assembly and mating type (MAT) locus characterization of the leprose asexual lichenized fungus Lepraria neglecta (Nyl.) Erichsen.</title>
        <authorList>
            <person name="Allen J.L."/>
            <person name="Pfeffer B."/>
        </authorList>
    </citation>
    <scope>NUCLEOTIDE SEQUENCE</scope>
    <source>
        <strain evidence="2">Allen 5258</strain>
    </source>
</reference>
<dbReference type="EMBL" id="JASNWA010000003">
    <property type="protein sequence ID" value="KAK3178665.1"/>
    <property type="molecule type" value="Genomic_DNA"/>
</dbReference>
<dbReference type="Proteomes" id="UP001276659">
    <property type="component" value="Unassembled WGS sequence"/>
</dbReference>
<name>A0AAD9ZH62_9LECA</name>
<accession>A0AAD9ZH62</accession>
<evidence type="ECO:0000256" key="1">
    <source>
        <dbReference type="SAM" id="MobiDB-lite"/>
    </source>
</evidence>
<comment type="caution">
    <text evidence="2">The sequence shown here is derived from an EMBL/GenBank/DDBJ whole genome shotgun (WGS) entry which is preliminary data.</text>
</comment>
<feature type="compositionally biased region" description="Basic residues" evidence="1">
    <location>
        <begin position="179"/>
        <end position="193"/>
    </location>
</feature>
<feature type="region of interest" description="Disordered" evidence="1">
    <location>
        <begin position="440"/>
        <end position="472"/>
    </location>
</feature>
<organism evidence="2 3">
    <name type="scientific">Lepraria neglecta</name>
    <dbReference type="NCBI Taxonomy" id="209136"/>
    <lineage>
        <taxon>Eukaryota</taxon>
        <taxon>Fungi</taxon>
        <taxon>Dikarya</taxon>
        <taxon>Ascomycota</taxon>
        <taxon>Pezizomycotina</taxon>
        <taxon>Lecanoromycetes</taxon>
        <taxon>OSLEUM clade</taxon>
        <taxon>Lecanoromycetidae</taxon>
        <taxon>Lecanorales</taxon>
        <taxon>Lecanorineae</taxon>
        <taxon>Stereocaulaceae</taxon>
        <taxon>Lepraria</taxon>
    </lineage>
</organism>
<protein>
    <submittedName>
        <fullName evidence="2">Uncharacterized protein</fullName>
    </submittedName>
</protein>
<keyword evidence="3" id="KW-1185">Reference proteome</keyword>
<feature type="region of interest" description="Disordered" evidence="1">
    <location>
        <begin position="56"/>
        <end position="242"/>
    </location>
</feature>
<feature type="compositionally biased region" description="Basic and acidic residues" evidence="1">
    <location>
        <begin position="105"/>
        <end position="116"/>
    </location>
</feature>
<evidence type="ECO:0000313" key="2">
    <source>
        <dbReference type="EMBL" id="KAK3178665.1"/>
    </source>
</evidence>
<feature type="region of interest" description="Disordered" evidence="1">
    <location>
        <begin position="332"/>
        <end position="401"/>
    </location>
</feature>
<dbReference type="AlphaFoldDB" id="A0AAD9ZH62"/>
<sequence>MVLIRLSKSLHKRQHSAACCIPDGDCLLGYIWHAWQRVWDITSYSRSRTQNEEAKVAACDSSSDPSSPPRIPPSFDGMKDPFGLSDKVKASSKTLRTVNPPDAAVHMEGDGPKDPPEGTSLDNGRRSSRRAARKAQTEAKARLAPIDSATWATSPPVQLQSLDQETPVPVPSSPPQHRSLTKSRTKKRSKASKHYKEATVTIEAPKKPNKDGGRAKEEKANEKKAISGAPIPPSNASAHLPPPIVILPKIKPLSVPSKTSDQVNPPPVQKDHPKYPPELKSFYRKTQFEIKGKSAAGAAAKAKTDLDRMEAVKKLEAWSASFVIPPEINTAATPAQSKPMSPVDVISWETPKHPVSRPAQGHQGPQPAPKPTKVFSEADQDKLLPSPLGSKKPKDKVSSRKGSYMHIAALKILFFANEKQASMSTQAFSLHKKSSVTAPGAAHLIPGSTHHHHHHHHRRHSRPHHRPHHLHH</sequence>
<proteinExistence type="predicted"/>
<feature type="compositionally biased region" description="Polar residues" evidence="1">
    <location>
        <begin position="150"/>
        <end position="164"/>
    </location>
</feature>